<dbReference type="PROSITE" id="PS50110">
    <property type="entry name" value="RESPONSE_REGULATORY"/>
    <property type="match status" value="1"/>
</dbReference>
<dbReference type="PROSITE" id="PS50930">
    <property type="entry name" value="HTH_LYTTR"/>
    <property type="match status" value="1"/>
</dbReference>
<dbReference type="Pfam" id="PF00072">
    <property type="entry name" value="Response_reg"/>
    <property type="match status" value="1"/>
</dbReference>
<dbReference type="Gene3D" id="2.40.50.1020">
    <property type="entry name" value="LytTr DNA-binding domain"/>
    <property type="match status" value="1"/>
</dbReference>
<dbReference type="InterPro" id="IPR001789">
    <property type="entry name" value="Sig_transdc_resp-reg_receiver"/>
</dbReference>
<evidence type="ECO:0000256" key="2">
    <source>
        <dbReference type="PROSITE-ProRule" id="PRU00169"/>
    </source>
</evidence>
<dbReference type="SMART" id="SM00448">
    <property type="entry name" value="REC"/>
    <property type="match status" value="1"/>
</dbReference>
<reference evidence="5 6" key="1">
    <citation type="submission" date="2022-10" db="EMBL/GenBank/DDBJ databases">
        <title>Chitinophaga nivalis PC15 sp. nov., isolated from Pyeongchang county, South Korea.</title>
        <authorList>
            <person name="Trinh H.N."/>
        </authorList>
    </citation>
    <scope>NUCLEOTIDE SEQUENCE [LARGE SCALE GENOMIC DNA]</scope>
    <source>
        <strain evidence="5 6">PC14</strain>
    </source>
</reference>
<dbReference type="SMART" id="SM00850">
    <property type="entry name" value="LytTR"/>
    <property type="match status" value="1"/>
</dbReference>
<gene>
    <name evidence="5" type="ORF">OL497_04050</name>
</gene>
<dbReference type="InterPro" id="IPR011006">
    <property type="entry name" value="CheY-like_superfamily"/>
</dbReference>
<evidence type="ECO:0000259" key="3">
    <source>
        <dbReference type="PROSITE" id="PS50110"/>
    </source>
</evidence>
<dbReference type="SUPFAM" id="SSF52172">
    <property type="entry name" value="CheY-like"/>
    <property type="match status" value="1"/>
</dbReference>
<comment type="caution">
    <text evidence="5">The sequence shown here is derived from an EMBL/GenBank/DDBJ whole genome shotgun (WGS) entry which is preliminary data.</text>
</comment>
<feature type="domain" description="Response regulatory" evidence="3">
    <location>
        <begin position="2"/>
        <end position="113"/>
    </location>
</feature>
<evidence type="ECO:0000313" key="5">
    <source>
        <dbReference type="EMBL" id="MCW3483048.1"/>
    </source>
</evidence>
<dbReference type="PANTHER" id="PTHR48111">
    <property type="entry name" value="REGULATOR OF RPOS"/>
    <property type="match status" value="1"/>
</dbReference>
<keyword evidence="6" id="KW-1185">Reference proteome</keyword>
<name>A0ABT3IGI3_9BACT</name>
<proteinExistence type="predicted"/>
<dbReference type="RefSeq" id="WP_264727990.1">
    <property type="nucleotide sequence ID" value="NZ_JAPDNR010000001.1"/>
</dbReference>
<dbReference type="GO" id="GO:0003677">
    <property type="term" value="F:DNA binding"/>
    <property type="evidence" value="ECO:0007669"/>
    <property type="project" value="UniProtKB-KW"/>
</dbReference>
<feature type="domain" description="HTH LytTR-type" evidence="4">
    <location>
        <begin position="132"/>
        <end position="206"/>
    </location>
</feature>
<evidence type="ECO:0000256" key="1">
    <source>
        <dbReference type="ARBA" id="ARBA00023125"/>
    </source>
</evidence>
<dbReference type="InterPro" id="IPR007492">
    <property type="entry name" value="LytTR_DNA-bd_dom"/>
</dbReference>
<keyword evidence="1 5" id="KW-0238">DNA-binding</keyword>
<accession>A0ABT3IGI3</accession>
<dbReference type="Proteomes" id="UP001207742">
    <property type="component" value="Unassembled WGS sequence"/>
</dbReference>
<dbReference type="EMBL" id="JAPDNS010000001">
    <property type="protein sequence ID" value="MCW3483048.1"/>
    <property type="molecule type" value="Genomic_DNA"/>
</dbReference>
<feature type="modified residue" description="4-aspartylphosphate" evidence="2">
    <location>
        <position position="53"/>
    </location>
</feature>
<organism evidence="5 6">
    <name type="scientific">Chitinophaga nivalis</name>
    <dbReference type="NCBI Taxonomy" id="2991709"/>
    <lineage>
        <taxon>Bacteria</taxon>
        <taxon>Pseudomonadati</taxon>
        <taxon>Bacteroidota</taxon>
        <taxon>Chitinophagia</taxon>
        <taxon>Chitinophagales</taxon>
        <taxon>Chitinophagaceae</taxon>
        <taxon>Chitinophaga</taxon>
    </lineage>
</organism>
<dbReference type="InterPro" id="IPR039420">
    <property type="entry name" value="WalR-like"/>
</dbReference>
<sequence>MKCIAIDDEPLALDLLEDNISRIPYLQLAARCHNAFDALETIQQQSIDLIFLDIQMPGLTGLQLLQCVPNKPLVILITAYEKYALDGYNLDVTDYLVKPVAEERFAKACHKALQRHQVKTGNKPIREQPDFFFVNVEYSLVKIIFSDICWIEGLKDYVKIHLFSDQQPLITRMSIKSLEAQLPTAGFIRIHKSYMVAIAAITAIRRNCVFVAEQELPIGDTYRDILYMLAGKTNLL</sequence>
<evidence type="ECO:0000259" key="4">
    <source>
        <dbReference type="PROSITE" id="PS50930"/>
    </source>
</evidence>
<evidence type="ECO:0000313" key="6">
    <source>
        <dbReference type="Proteomes" id="UP001207742"/>
    </source>
</evidence>
<dbReference type="Pfam" id="PF04397">
    <property type="entry name" value="LytTR"/>
    <property type="match status" value="1"/>
</dbReference>
<protein>
    <submittedName>
        <fullName evidence="5">LytTR family DNA-binding domain-containing protein</fullName>
    </submittedName>
</protein>
<dbReference type="Gene3D" id="3.40.50.2300">
    <property type="match status" value="1"/>
</dbReference>
<keyword evidence="2" id="KW-0597">Phosphoprotein</keyword>
<dbReference type="PANTHER" id="PTHR48111:SF17">
    <property type="entry name" value="TRANSCRIPTIONAL REGULATORY PROTEIN YPDB"/>
    <property type="match status" value="1"/>
</dbReference>